<gene>
    <name evidence="1" type="ORF">BD311DRAFT_761908</name>
</gene>
<organism evidence="1">
    <name type="scientific">Dichomitus squalens</name>
    <dbReference type="NCBI Taxonomy" id="114155"/>
    <lineage>
        <taxon>Eukaryota</taxon>
        <taxon>Fungi</taxon>
        <taxon>Dikarya</taxon>
        <taxon>Basidiomycota</taxon>
        <taxon>Agaricomycotina</taxon>
        <taxon>Agaricomycetes</taxon>
        <taxon>Polyporales</taxon>
        <taxon>Polyporaceae</taxon>
        <taxon>Dichomitus</taxon>
    </lineage>
</organism>
<dbReference type="AlphaFoldDB" id="A0A4Q9MH07"/>
<evidence type="ECO:0000313" key="1">
    <source>
        <dbReference type="EMBL" id="TBU26659.1"/>
    </source>
</evidence>
<dbReference type="EMBL" id="ML143442">
    <property type="protein sequence ID" value="TBU26659.1"/>
    <property type="molecule type" value="Genomic_DNA"/>
</dbReference>
<sequence length="161" mass="17671">MSSSTRVIVHIYESGLELLAVSVVVSTTFGDRQHTGTLGVRLIPQADRCSVASSKSSVENVSWWRLLWYTEIALAYLDRSRLEEPDIADDDRKTHLPTIRDGQGARTWKPAYLTPGQARRSVIALCTVTAVLRSYSSSERVQDPVIKASPASSHEEAGIGS</sequence>
<name>A0A4Q9MH07_9APHY</name>
<reference evidence="1" key="1">
    <citation type="submission" date="2019-01" db="EMBL/GenBank/DDBJ databases">
        <title>Draft genome sequences of three monokaryotic isolates of the white-rot basidiomycete fungus Dichomitus squalens.</title>
        <authorList>
            <consortium name="DOE Joint Genome Institute"/>
            <person name="Lopez S.C."/>
            <person name="Andreopoulos B."/>
            <person name="Pangilinan J."/>
            <person name="Lipzen A."/>
            <person name="Riley R."/>
            <person name="Ahrendt S."/>
            <person name="Ng V."/>
            <person name="Barry K."/>
            <person name="Daum C."/>
            <person name="Grigoriev I.V."/>
            <person name="Hilden K.S."/>
            <person name="Makela M.R."/>
            <person name="de Vries R.P."/>
        </authorList>
    </citation>
    <scope>NUCLEOTIDE SEQUENCE [LARGE SCALE GENOMIC DNA]</scope>
    <source>
        <strain evidence="1">OM18370.1</strain>
    </source>
</reference>
<accession>A0A4Q9MH07</accession>
<proteinExistence type="predicted"/>
<dbReference type="Proteomes" id="UP000292957">
    <property type="component" value="Unassembled WGS sequence"/>
</dbReference>
<protein>
    <submittedName>
        <fullName evidence="1">Uncharacterized protein</fullName>
    </submittedName>
</protein>